<evidence type="ECO:0000313" key="2">
    <source>
        <dbReference type="EMBL" id="GEU76557.1"/>
    </source>
</evidence>
<dbReference type="EMBL" id="BKCJ010007305">
    <property type="protein sequence ID" value="GEU76557.1"/>
    <property type="molecule type" value="Genomic_DNA"/>
</dbReference>
<gene>
    <name evidence="2" type="ORF">Tci_048535</name>
</gene>
<comment type="caution">
    <text evidence="2">The sequence shown here is derived from an EMBL/GenBank/DDBJ whole genome shotgun (WGS) entry which is preliminary data.</text>
</comment>
<accession>A0A6L2MT92</accession>
<dbReference type="AlphaFoldDB" id="A0A6L2MT92"/>
<evidence type="ECO:0000256" key="1">
    <source>
        <dbReference type="SAM" id="MobiDB-lite"/>
    </source>
</evidence>
<proteinExistence type="predicted"/>
<sequence length="125" mass="13974">MREKENARWVCEHRHMGGWGQGVGTVLAWCRCTGKSLGRRVNIPIFWQEMLLGLLGLGCEFESYTGCNKKGSEKRKDGDETNKQEDAMGENKSDRTGKGFVATDSSKKEYKGSKGRASFEFQIGS</sequence>
<feature type="region of interest" description="Disordered" evidence="1">
    <location>
        <begin position="66"/>
        <end position="125"/>
    </location>
</feature>
<feature type="compositionally biased region" description="Basic and acidic residues" evidence="1">
    <location>
        <begin position="70"/>
        <end position="97"/>
    </location>
</feature>
<name>A0A6L2MT92_TANCI</name>
<protein>
    <submittedName>
        <fullName evidence="2">Uncharacterized protein</fullName>
    </submittedName>
</protein>
<reference evidence="2" key="1">
    <citation type="journal article" date="2019" name="Sci. Rep.">
        <title>Draft genome of Tanacetum cinerariifolium, the natural source of mosquito coil.</title>
        <authorList>
            <person name="Yamashiro T."/>
            <person name="Shiraishi A."/>
            <person name="Satake H."/>
            <person name="Nakayama K."/>
        </authorList>
    </citation>
    <scope>NUCLEOTIDE SEQUENCE</scope>
</reference>
<organism evidence="2">
    <name type="scientific">Tanacetum cinerariifolium</name>
    <name type="common">Dalmatian daisy</name>
    <name type="synonym">Chrysanthemum cinerariifolium</name>
    <dbReference type="NCBI Taxonomy" id="118510"/>
    <lineage>
        <taxon>Eukaryota</taxon>
        <taxon>Viridiplantae</taxon>
        <taxon>Streptophyta</taxon>
        <taxon>Embryophyta</taxon>
        <taxon>Tracheophyta</taxon>
        <taxon>Spermatophyta</taxon>
        <taxon>Magnoliopsida</taxon>
        <taxon>eudicotyledons</taxon>
        <taxon>Gunneridae</taxon>
        <taxon>Pentapetalae</taxon>
        <taxon>asterids</taxon>
        <taxon>campanulids</taxon>
        <taxon>Asterales</taxon>
        <taxon>Asteraceae</taxon>
        <taxon>Asteroideae</taxon>
        <taxon>Anthemideae</taxon>
        <taxon>Anthemidinae</taxon>
        <taxon>Tanacetum</taxon>
    </lineage>
</organism>